<dbReference type="PANTHER" id="PTHR43004">
    <property type="entry name" value="TRK SYSTEM POTASSIUM UPTAKE PROTEIN"/>
    <property type="match status" value="1"/>
</dbReference>
<dbReference type="Pfam" id="PF01494">
    <property type="entry name" value="FAD_binding_3"/>
    <property type="match status" value="1"/>
</dbReference>
<evidence type="ECO:0000256" key="4">
    <source>
        <dbReference type="SAM" id="MobiDB-lite"/>
    </source>
</evidence>
<feature type="region of interest" description="Disordered" evidence="4">
    <location>
        <begin position="201"/>
        <end position="223"/>
    </location>
</feature>
<reference evidence="6 7" key="1">
    <citation type="journal article" date="2023" name="Microb. Genom.">
        <title>Mesoterricola silvestris gen. nov., sp. nov., Mesoterricola sediminis sp. nov., Geothrix oryzae sp. nov., Geothrix edaphica sp. nov., Geothrix rubra sp. nov., and Geothrix limicola sp. nov., six novel members of Acidobacteriota isolated from soils.</title>
        <authorList>
            <person name="Weisberg A.J."/>
            <person name="Pearce E."/>
            <person name="Kramer C.G."/>
            <person name="Chang J.H."/>
            <person name="Clarke C.R."/>
        </authorList>
    </citation>
    <scope>NUCLEOTIDE SEQUENCE [LARGE SCALE GENOMIC DNA]</scope>
    <source>
        <strain evidence="6 7">ID09-01A</strain>
    </source>
</reference>
<dbReference type="Gene3D" id="3.50.50.60">
    <property type="entry name" value="FAD/NAD(P)-binding domain"/>
    <property type="match status" value="1"/>
</dbReference>
<feature type="domain" description="FAD-binding" evidence="5">
    <location>
        <begin position="13"/>
        <end position="118"/>
    </location>
</feature>
<evidence type="ECO:0000256" key="3">
    <source>
        <dbReference type="ARBA" id="ARBA00022827"/>
    </source>
</evidence>
<feature type="compositionally biased region" description="Polar residues" evidence="4">
    <location>
        <begin position="213"/>
        <end position="223"/>
    </location>
</feature>
<evidence type="ECO:0000256" key="1">
    <source>
        <dbReference type="ARBA" id="ARBA00001974"/>
    </source>
</evidence>
<dbReference type="InterPro" id="IPR036188">
    <property type="entry name" value="FAD/NAD-bd_sf"/>
</dbReference>
<dbReference type="PANTHER" id="PTHR43004:SF19">
    <property type="entry name" value="BINDING MONOOXYGENASE, PUTATIVE (JCVI)-RELATED"/>
    <property type="match status" value="1"/>
</dbReference>
<dbReference type="EMBL" id="JARAYU010000004">
    <property type="protein sequence ID" value="MDX3701255.1"/>
    <property type="molecule type" value="Genomic_DNA"/>
</dbReference>
<dbReference type="Gene3D" id="3.30.9.10">
    <property type="entry name" value="D-Amino Acid Oxidase, subunit A, domain 2"/>
    <property type="match status" value="1"/>
</dbReference>
<dbReference type="Proteomes" id="UP001271274">
    <property type="component" value="Unassembled WGS sequence"/>
</dbReference>
<name>A0ABU4NII5_9ACTN</name>
<evidence type="ECO:0000256" key="2">
    <source>
        <dbReference type="ARBA" id="ARBA00022630"/>
    </source>
</evidence>
<evidence type="ECO:0000313" key="7">
    <source>
        <dbReference type="Proteomes" id="UP001271274"/>
    </source>
</evidence>
<comment type="cofactor">
    <cofactor evidence="1">
        <name>FAD</name>
        <dbReference type="ChEBI" id="CHEBI:57692"/>
    </cofactor>
</comment>
<organism evidence="6 7">
    <name type="scientific">Streptomyces europaeiscabiei</name>
    <dbReference type="NCBI Taxonomy" id="146819"/>
    <lineage>
        <taxon>Bacteria</taxon>
        <taxon>Bacillati</taxon>
        <taxon>Actinomycetota</taxon>
        <taxon>Actinomycetes</taxon>
        <taxon>Kitasatosporales</taxon>
        <taxon>Streptomycetaceae</taxon>
        <taxon>Streptomyces</taxon>
    </lineage>
</organism>
<keyword evidence="6" id="KW-0503">Monooxygenase</keyword>
<keyword evidence="6" id="KW-0560">Oxidoreductase</keyword>
<comment type="caution">
    <text evidence="6">The sequence shown here is derived from an EMBL/GenBank/DDBJ whole genome shotgun (WGS) entry which is preliminary data.</text>
</comment>
<dbReference type="PRINTS" id="PR00420">
    <property type="entry name" value="RNGMNOXGNASE"/>
</dbReference>
<sequence length="245" mass="27013">MDEWRLSVYLDEEPYPDDAVTRIREAVGAPIDVEILAAQPWSGHCVVARTSREGRVFLAGDAAHLLWPKGGFGANTRIGDAVDLGWKLAATLQGWGDMALLDSYEQERRPIAVRNVTEASSNWRADAQLVPDPVLDHTDAVGERVRREMGEEIRESRAKEFRCTGVQLGYRYSGSPICVPDGSPEPPDEPDEYIPSTCPAAARRTSGRPTAARCSTTSGAGSRSWSRVPRTRCLRWRPHAGVVCR</sequence>
<keyword evidence="3" id="KW-0274">FAD</keyword>
<dbReference type="GO" id="GO:0004497">
    <property type="term" value="F:monooxygenase activity"/>
    <property type="evidence" value="ECO:0007669"/>
    <property type="project" value="UniProtKB-KW"/>
</dbReference>
<dbReference type="SUPFAM" id="SSF51905">
    <property type="entry name" value="FAD/NAD(P)-binding domain"/>
    <property type="match status" value="1"/>
</dbReference>
<dbReference type="RefSeq" id="WP_319062255.1">
    <property type="nucleotide sequence ID" value="NZ_JARAYT010000003.1"/>
</dbReference>
<protein>
    <submittedName>
        <fullName evidence="6">FAD-dependent monooxygenase</fullName>
    </submittedName>
</protein>
<evidence type="ECO:0000313" key="6">
    <source>
        <dbReference type="EMBL" id="MDX3701255.1"/>
    </source>
</evidence>
<evidence type="ECO:0000259" key="5">
    <source>
        <dbReference type="Pfam" id="PF01494"/>
    </source>
</evidence>
<dbReference type="InterPro" id="IPR050641">
    <property type="entry name" value="RIFMO-like"/>
</dbReference>
<proteinExistence type="predicted"/>
<gene>
    <name evidence="6" type="ORF">PV662_16090</name>
</gene>
<dbReference type="InterPro" id="IPR002938">
    <property type="entry name" value="FAD-bd"/>
</dbReference>
<keyword evidence="7" id="KW-1185">Reference proteome</keyword>
<keyword evidence="2" id="KW-0285">Flavoprotein</keyword>
<accession>A0ABU4NII5</accession>